<evidence type="ECO:0000313" key="1">
    <source>
        <dbReference type="EMBL" id="CAK9178656.1"/>
    </source>
</evidence>
<dbReference type="AlphaFoldDB" id="A0ABC8UA73"/>
<accession>A0ABC8UA73</accession>
<comment type="caution">
    <text evidence="1">The sequence shown here is derived from an EMBL/GenBank/DDBJ whole genome shotgun (WGS) entry which is preliminary data.</text>
</comment>
<evidence type="ECO:0000313" key="2">
    <source>
        <dbReference type="Proteomes" id="UP001642360"/>
    </source>
</evidence>
<name>A0ABC8UA73_9AQUA</name>
<protein>
    <submittedName>
        <fullName evidence="1">Uncharacterized protein</fullName>
    </submittedName>
</protein>
<dbReference type="EMBL" id="CAUOFW020007280">
    <property type="protein sequence ID" value="CAK9178656.1"/>
    <property type="molecule type" value="Genomic_DNA"/>
</dbReference>
<gene>
    <name evidence="1" type="ORF">ILEXP_LOCUS48575</name>
</gene>
<reference evidence="1 2" key="1">
    <citation type="submission" date="2024-02" db="EMBL/GenBank/DDBJ databases">
        <authorList>
            <person name="Vignale AGUSTIN F."/>
            <person name="Sosa J E."/>
            <person name="Modenutti C."/>
        </authorList>
    </citation>
    <scope>NUCLEOTIDE SEQUENCE [LARGE SCALE GENOMIC DNA]</scope>
</reference>
<keyword evidence="2" id="KW-1185">Reference proteome</keyword>
<organism evidence="1 2">
    <name type="scientific">Ilex paraguariensis</name>
    <name type="common">yerba mate</name>
    <dbReference type="NCBI Taxonomy" id="185542"/>
    <lineage>
        <taxon>Eukaryota</taxon>
        <taxon>Viridiplantae</taxon>
        <taxon>Streptophyta</taxon>
        <taxon>Embryophyta</taxon>
        <taxon>Tracheophyta</taxon>
        <taxon>Spermatophyta</taxon>
        <taxon>Magnoliopsida</taxon>
        <taxon>eudicotyledons</taxon>
        <taxon>Gunneridae</taxon>
        <taxon>Pentapetalae</taxon>
        <taxon>asterids</taxon>
        <taxon>campanulids</taxon>
        <taxon>Aquifoliales</taxon>
        <taxon>Aquifoliaceae</taxon>
        <taxon>Ilex</taxon>
    </lineage>
</organism>
<sequence>MRSYTGSMFRLSVEAFAPCLFELIKQRAMRLTRRCDSPSSPIIVKVCALRLCELIKRCVMGLQRKPNSLGSPLAIQQNQCSNSPAESMMNTA</sequence>
<proteinExistence type="predicted"/>
<dbReference type="Proteomes" id="UP001642360">
    <property type="component" value="Unassembled WGS sequence"/>
</dbReference>